<dbReference type="CDD" id="cd09086">
    <property type="entry name" value="ExoIII-like_AP-endo"/>
    <property type="match status" value="1"/>
</dbReference>
<feature type="binding site" evidence="7">
    <location>
        <position position="145"/>
    </location>
    <ligand>
        <name>Mg(2+)</name>
        <dbReference type="ChEBI" id="CHEBI:18420"/>
        <label>1</label>
    </ligand>
</feature>
<proteinExistence type="inferred from homology"/>
<dbReference type="GO" id="GO:0046872">
    <property type="term" value="F:metal ion binding"/>
    <property type="evidence" value="ECO:0007669"/>
    <property type="project" value="UniProtKB-KW"/>
</dbReference>
<evidence type="ECO:0000256" key="3">
    <source>
        <dbReference type="ARBA" id="ARBA00022723"/>
    </source>
</evidence>
<sequence length="255" mass="28326">MKIASWNVNSLKVRLPQLLDWLAAQQPDVVCLQETKLDDPVFPREAIEAAGYHVVFSGQRTYNGVALLSREAPTEVVSGNPLYPDPQKRLLAATVGGICVLCAYVPNGQSVGSDKYAYKLDWLDALARWMADLLAANPQLVVAGDFNIAPEDRDVHDPAAWAGQILCSEPEREAFQRLLSLGLKDSFRLFEQPARSFSWWDYRMLGFQKNQGLRIDHILLSDPLAARCTAAGISREVRKLERPSDHAPVTAQLAD</sequence>
<evidence type="ECO:0000256" key="4">
    <source>
        <dbReference type="ARBA" id="ARBA00022801"/>
    </source>
</evidence>
<dbReference type="Gene3D" id="3.60.10.10">
    <property type="entry name" value="Endonuclease/exonuclease/phosphatase"/>
    <property type="match status" value="1"/>
</dbReference>
<dbReference type="PANTHER" id="PTHR43250:SF2">
    <property type="entry name" value="EXODEOXYRIBONUCLEASE III"/>
    <property type="match status" value="1"/>
</dbReference>
<dbReference type="PROSITE" id="PS00728">
    <property type="entry name" value="AP_NUCLEASE_F1_3"/>
    <property type="match status" value="1"/>
</dbReference>
<evidence type="ECO:0000256" key="6">
    <source>
        <dbReference type="PIRSR" id="PIRSR604808-1"/>
    </source>
</evidence>
<dbReference type="PROSITE" id="PS00726">
    <property type="entry name" value="AP_NUCLEASE_F1_1"/>
    <property type="match status" value="1"/>
</dbReference>
<dbReference type="InterPro" id="IPR005135">
    <property type="entry name" value="Endo/exonuclease/phosphatase"/>
</dbReference>
<dbReference type="GO" id="GO:0004519">
    <property type="term" value="F:endonuclease activity"/>
    <property type="evidence" value="ECO:0007669"/>
    <property type="project" value="InterPro"/>
</dbReference>
<feature type="binding site" evidence="7">
    <location>
        <position position="34"/>
    </location>
    <ligand>
        <name>Mg(2+)</name>
        <dbReference type="ChEBI" id="CHEBI:18420"/>
        <label>1</label>
    </ligand>
</feature>
<keyword evidence="11" id="KW-1185">Reference proteome</keyword>
<dbReference type="Proteomes" id="UP000199169">
    <property type="component" value="Unassembled WGS sequence"/>
</dbReference>
<comment type="cofactor">
    <cofactor evidence="7">
        <name>Mg(2+)</name>
        <dbReference type="ChEBI" id="CHEBI:18420"/>
    </cofactor>
    <cofactor evidence="7">
        <name>Mn(2+)</name>
        <dbReference type="ChEBI" id="CHEBI:29035"/>
    </cofactor>
    <text evidence="7">Probably binds two magnesium or manganese ions per subunit.</text>
</comment>
<dbReference type="RefSeq" id="WP_186406532.1">
    <property type="nucleotide sequence ID" value="NZ_FLQX01000095.1"/>
</dbReference>
<evidence type="ECO:0000256" key="7">
    <source>
        <dbReference type="PIRSR" id="PIRSR604808-2"/>
    </source>
</evidence>
<dbReference type="Pfam" id="PF03372">
    <property type="entry name" value="Exo_endo_phos"/>
    <property type="match status" value="1"/>
</dbReference>
<dbReference type="PANTHER" id="PTHR43250">
    <property type="entry name" value="EXODEOXYRIBONUCLEASE III"/>
    <property type="match status" value="1"/>
</dbReference>
<feature type="site" description="Transition state stabilizer" evidence="8">
    <location>
        <position position="147"/>
    </location>
</feature>
<dbReference type="InterPro" id="IPR020847">
    <property type="entry name" value="AP_endonuclease_F1_BS"/>
</dbReference>
<feature type="domain" description="Endonuclease/exonuclease/phosphatase" evidence="9">
    <location>
        <begin position="4"/>
        <end position="246"/>
    </location>
</feature>
<feature type="site" description="Interaction with DNA substrate" evidence="8">
    <location>
        <position position="246"/>
    </location>
</feature>
<evidence type="ECO:0000256" key="5">
    <source>
        <dbReference type="ARBA" id="ARBA00022842"/>
    </source>
</evidence>
<evidence type="ECO:0000259" key="9">
    <source>
        <dbReference type="Pfam" id="PF03372"/>
    </source>
</evidence>
<feature type="active site" description="Proton donor/acceptor" evidence="6">
    <location>
        <position position="145"/>
    </location>
</feature>
<organism evidence="10 11">
    <name type="scientific">Candidatus Accumulibacter aalborgensis</name>
    <dbReference type="NCBI Taxonomy" id="1860102"/>
    <lineage>
        <taxon>Bacteria</taxon>
        <taxon>Pseudomonadati</taxon>
        <taxon>Pseudomonadota</taxon>
        <taxon>Betaproteobacteria</taxon>
        <taxon>Candidatus Accumulibacter</taxon>
    </lineage>
</organism>
<dbReference type="AlphaFoldDB" id="A0A1A8XL44"/>
<evidence type="ECO:0000256" key="2">
    <source>
        <dbReference type="ARBA" id="ARBA00007092"/>
    </source>
</evidence>
<dbReference type="InterPro" id="IPR036691">
    <property type="entry name" value="Endo/exonu/phosph_ase_sf"/>
</dbReference>
<protein>
    <submittedName>
        <fullName evidence="10">Exodeoxyribonuclease III Xth</fullName>
    </submittedName>
</protein>
<dbReference type="GO" id="GO:0003677">
    <property type="term" value="F:DNA binding"/>
    <property type="evidence" value="ECO:0007669"/>
    <property type="project" value="InterPro"/>
</dbReference>
<keyword evidence="7" id="KW-0464">Manganese</keyword>
<name>A0A1A8XL44_9PROT</name>
<dbReference type="NCBIfam" id="TIGR00633">
    <property type="entry name" value="xth"/>
    <property type="match status" value="1"/>
</dbReference>
<reference evidence="10 11" key="1">
    <citation type="submission" date="2016-06" db="EMBL/GenBank/DDBJ databases">
        <authorList>
            <person name="Kjaerup R.B."/>
            <person name="Dalgaard T.S."/>
            <person name="Juul-Madsen H.R."/>
        </authorList>
    </citation>
    <scope>NUCLEOTIDE SEQUENCE [LARGE SCALE GENOMIC DNA]</scope>
    <source>
        <strain evidence="10">3</strain>
    </source>
</reference>
<keyword evidence="3 7" id="KW-0479">Metal-binding</keyword>
<feature type="binding site" evidence="7">
    <location>
        <position position="246"/>
    </location>
    <ligand>
        <name>Mg(2+)</name>
        <dbReference type="ChEBI" id="CHEBI:18420"/>
        <label>1</label>
    </ligand>
</feature>
<feature type="active site" evidence="6">
    <location>
        <position position="104"/>
    </location>
</feature>
<dbReference type="SUPFAM" id="SSF56219">
    <property type="entry name" value="DNase I-like"/>
    <property type="match status" value="1"/>
</dbReference>
<evidence type="ECO:0000313" key="11">
    <source>
        <dbReference type="Proteomes" id="UP000199169"/>
    </source>
</evidence>
<dbReference type="STRING" id="1860102.ACCAA_200134"/>
<dbReference type="GO" id="GO:0008311">
    <property type="term" value="F:double-stranded DNA 3'-5' DNA exonuclease activity"/>
    <property type="evidence" value="ECO:0007669"/>
    <property type="project" value="InterPro"/>
</dbReference>
<dbReference type="GO" id="GO:0006281">
    <property type="term" value="P:DNA repair"/>
    <property type="evidence" value="ECO:0007669"/>
    <property type="project" value="InterPro"/>
</dbReference>
<feature type="site" description="Important for catalytic activity" evidence="8">
    <location>
        <position position="216"/>
    </location>
</feature>
<evidence type="ECO:0000256" key="8">
    <source>
        <dbReference type="PIRSR" id="PIRSR604808-3"/>
    </source>
</evidence>
<feature type="active site" description="Proton acceptor" evidence="6">
    <location>
        <position position="246"/>
    </location>
</feature>
<evidence type="ECO:0000313" key="10">
    <source>
        <dbReference type="EMBL" id="SBT05396.1"/>
    </source>
</evidence>
<feature type="binding site" evidence="7">
    <location>
        <position position="7"/>
    </location>
    <ligand>
        <name>Mg(2+)</name>
        <dbReference type="ChEBI" id="CHEBI:18420"/>
        <label>1</label>
    </ligand>
</feature>
<comment type="similarity">
    <text evidence="2">Belongs to the DNA repair enzymes AP/ExoA family.</text>
</comment>
<dbReference type="PROSITE" id="PS51435">
    <property type="entry name" value="AP_NUCLEASE_F1_4"/>
    <property type="match status" value="1"/>
</dbReference>
<dbReference type="InterPro" id="IPR037493">
    <property type="entry name" value="ExoIII-like"/>
</dbReference>
<dbReference type="InterPro" id="IPR004808">
    <property type="entry name" value="AP_endonuc_1"/>
</dbReference>
<feature type="binding site" evidence="7">
    <location>
        <position position="147"/>
    </location>
    <ligand>
        <name>Mg(2+)</name>
        <dbReference type="ChEBI" id="CHEBI:18420"/>
        <label>1</label>
    </ligand>
</feature>
<dbReference type="NCBIfam" id="TIGR00195">
    <property type="entry name" value="exoDNase_III"/>
    <property type="match status" value="1"/>
</dbReference>
<keyword evidence="5 7" id="KW-0460">Magnesium</keyword>
<keyword evidence="4" id="KW-0378">Hydrolase</keyword>
<dbReference type="EMBL" id="FLQX01000095">
    <property type="protein sequence ID" value="SBT05396.1"/>
    <property type="molecule type" value="Genomic_DNA"/>
</dbReference>
<comment type="cofactor">
    <cofactor evidence="1">
        <name>Mn(2+)</name>
        <dbReference type="ChEBI" id="CHEBI:29035"/>
    </cofactor>
</comment>
<feature type="binding site" evidence="7">
    <location>
        <position position="245"/>
    </location>
    <ligand>
        <name>Mg(2+)</name>
        <dbReference type="ChEBI" id="CHEBI:18420"/>
        <label>1</label>
    </ligand>
</feature>
<accession>A0A1A8XL44</accession>
<dbReference type="InterPro" id="IPR020848">
    <property type="entry name" value="AP_endonuclease_F1_CS"/>
</dbReference>
<gene>
    <name evidence="10" type="ORF">ACCAA_200134</name>
</gene>
<evidence type="ECO:0000256" key="1">
    <source>
        <dbReference type="ARBA" id="ARBA00001936"/>
    </source>
</evidence>